<evidence type="ECO:0000313" key="2">
    <source>
        <dbReference type="Proteomes" id="UP000254712"/>
    </source>
</evidence>
<dbReference type="GO" id="GO:0004497">
    <property type="term" value="F:monooxygenase activity"/>
    <property type="evidence" value="ECO:0007669"/>
    <property type="project" value="UniProtKB-KW"/>
</dbReference>
<keyword evidence="1" id="KW-0503">Monooxygenase</keyword>
<sequence>MQQSGDEAFNQALTIAFDNRLGYAAWKANGRFFR</sequence>
<evidence type="ECO:0000313" key="1">
    <source>
        <dbReference type="EMBL" id="SUH35070.1"/>
    </source>
</evidence>
<dbReference type="EMBL" id="UGXT01000002">
    <property type="protein sequence ID" value="SUH35070.1"/>
    <property type="molecule type" value="Genomic_DNA"/>
</dbReference>
<gene>
    <name evidence="1" type="ORF">NCTC8261_01277</name>
</gene>
<name>A0A379WME5_SALET</name>
<accession>A0A379WME5</accession>
<dbReference type="Proteomes" id="UP000254712">
    <property type="component" value="Unassembled WGS sequence"/>
</dbReference>
<proteinExistence type="predicted"/>
<reference evidence="1 2" key="1">
    <citation type="submission" date="2018-06" db="EMBL/GenBank/DDBJ databases">
        <authorList>
            <consortium name="Pathogen Informatics"/>
            <person name="Doyle S."/>
        </authorList>
    </citation>
    <scope>NUCLEOTIDE SEQUENCE [LARGE SCALE GENOMIC DNA]</scope>
    <source>
        <strain evidence="1 2">NCTC8261</strain>
    </source>
</reference>
<keyword evidence="1" id="KW-0560">Oxidoreductase</keyword>
<protein>
    <submittedName>
        <fullName evidence="1">Monooxygenase</fullName>
    </submittedName>
</protein>
<dbReference type="AlphaFoldDB" id="A0A379WME5"/>
<organism evidence="1 2">
    <name type="scientific">Salmonella enterica I</name>
    <dbReference type="NCBI Taxonomy" id="59201"/>
    <lineage>
        <taxon>Bacteria</taxon>
        <taxon>Pseudomonadati</taxon>
        <taxon>Pseudomonadota</taxon>
        <taxon>Gammaproteobacteria</taxon>
        <taxon>Enterobacterales</taxon>
        <taxon>Enterobacteriaceae</taxon>
        <taxon>Salmonella</taxon>
    </lineage>
</organism>